<feature type="domain" description="Aminoacyl-tRNA synthetase class I anticodon-binding" evidence="12">
    <location>
        <begin position="673"/>
        <end position="718"/>
    </location>
</feature>
<dbReference type="OMA" id="PHWRFKL"/>
<dbReference type="Proteomes" id="UP000007014">
    <property type="component" value="Chromosome 19"/>
</dbReference>
<gene>
    <name evidence="13" type="ORF">CYME_CMS192C</name>
</gene>
<dbReference type="InterPro" id="IPR000924">
    <property type="entry name" value="Glu/Gln-tRNA-synth"/>
</dbReference>
<dbReference type="InterPro" id="IPR049940">
    <property type="entry name" value="GluQ/Sye"/>
</dbReference>
<evidence type="ECO:0000256" key="10">
    <source>
        <dbReference type="RuleBase" id="RU363037"/>
    </source>
</evidence>
<dbReference type="Gramene" id="CMS192CT">
    <property type="protein sequence ID" value="CMS192CT"/>
    <property type="gene ID" value="CMS192C"/>
</dbReference>
<dbReference type="InterPro" id="IPR033910">
    <property type="entry name" value="GluRS_core"/>
</dbReference>
<comment type="subcellular location">
    <subcellularLocation>
        <location evidence="1">Mitochondrion</location>
    </subcellularLocation>
</comment>
<evidence type="ECO:0000256" key="4">
    <source>
        <dbReference type="ARBA" id="ARBA00022598"/>
    </source>
</evidence>
<dbReference type="PROSITE" id="PS00178">
    <property type="entry name" value="AA_TRNA_LIGASE_I"/>
    <property type="match status" value="1"/>
</dbReference>
<dbReference type="RefSeq" id="XP_005538846.1">
    <property type="nucleotide sequence ID" value="XM_005538789.1"/>
</dbReference>
<dbReference type="InterPro" id="IPR045462">
    <property type="entry name" value="aa-tRNA-synth_I_cd-bd"/>
</dbReference>
<keyword evidence="14" id="KW-1185">Reference proteome</keyword>
<dbReference type="Gene3D" id="1.10.10.350">
    <property type="match status" value="1"/>
</dbReference>
<evidence type="ECO:0000313" key="13">
    <source>
        <dbReference type="EMBL" id="BAM82810.1"/>
    </source>
</evidence>
<dbReference type="FunFam" id="3.40.50.620:FF:000045">
    <property type="entry name" value="Glutamate--tRNA ligase, mitochondrial"/>
    <property type="match status" value="1"/>
</dbReference>
<evidence type="ECO:0000259" key="12">
    <source>
        <dbReference type="Pfam" id="PF19269"/>
    </source>
</evidence>
<dbReference type="GO" id="GO:0005524">
    <property type="term" value="F:ATP binding"/>
    <property type="evidence" value="ECO:0007669"/>
    <property type="project" value="UniProtKB-KW"/>
</dbReference>
<dbReference type="CDD" id="cd00808">
    <property type="entry name" value="GluRS_core"/>
    <property type="match status" value="1"/>
</dbReference>
<dbReference type="InterPro" id="IPR020058">
    <property type="entry name" value="Glu/Gln-tRNA-synth_Ib_cat-dom"/>
</dbReference>
<dbReference type="InterPro" id="IPR014729">
    <property type="entry name" value="Rossmann-like_a/b/a_fold"/>
</dbReference>
<reference evidence="13 14" key="2">
    <citation type="journal article" date="2007" name="BMC Biol.">
        <title>A 100%-complete sequence reveals unusually simple genomic features in the hot-spring red alga Cyanidioschyzon merolae.</title>
        <authorList>
            <person name="Nozaki H."/>
            <person name="Takano H."/>
            <person name="Misumi O."/>
            <person name="Terasawa K."/>
            <person name="Matsuzaki M."/>
            <person name="Maruyama S."/>
            <person name="Nishida K."/>
            <person name="Yagisawa F."/>
            <person name="Yoshida Y."/>
            <person name="Fujiwara T."/>
            <person name="Takio S."/>
            <person name="Tamura K."/>
            <person name="Chung S.J."/>
            <person name="Nakamura S."/>
            <person name="Kuroiwa H."/>
            <person name="Tanaka K."/>
            <person name="Sato N."/>
            <person name="Kuroiwa T."/>
        </authorList>
    </citation>
    <scope>NUCLEOTIDE SEQUENCE [LARGE SCALE GENOMIC DNA]</scope>
    <source>
        <strain evidence="13 14">10D</strain>
    </source>
</reference>
<dbReference type="SUPFAM" id="SSF48163">
    <property type="entry name" value="An anticodon-binding domain of class I aminoacyl-tRNA synthetases"/>
    <property type="match status" value="1"/>
</dbReference>
<dbReference type="OrthoDB" id="428822at2759"/>
<dbReference type="Pfam" id="PF19269">
    <property type="entry name" value="Anticodon_2"/>
    <property type="match status" value="1"/>
</dbReference>
<evidence type="ECO:0000256" key="8">
    <source>
        <dbReference type="ARBA" id="ARBA00023146"/>
    </source>
</evidence>
<sequence>MEQRARGLAAQQPCISGFVLVAQSRMPFLRSLTGPLQPRGALFARTGSPIARSVAPQAALRFESLRGTGTRAVMGFAPVSSVEAALPRPPSRYAGSIAGSRSSFTSCEELCRKPVWTRLPSPATLGRMPRYASIIVRSRSSNTNRALRFLDMHRGGTAKASQEVTPWYQYDARWSQVLSNPTNVLELPPLPPHLVRVRFAPSPTGNLHVGGARTALFNWLYARNQGGYFIIRIEDTDQARSSRASELAVLRDLRWLGLDWDEGPAYPDEPTTEPYRGERGPYRQSERSAIYEAAAAKLIESGAVYPCFCTEEQLERKRRLAEAEHRAPQYDGTCRDADPALIRKRLQRGDPYTLRFRVPAGTRVEIRDVIRGDIAWDANATIGDFIIVRSSGLPVYNFCVAVDDALMGITTVIRAEEHLTNTLRQALILDALGYDRPQYAHVSLILGADRQKLSKRHGATSIDQYAREGFLPEAMMNYLALLGWNDGTEREIYSVEELIKAFSLDRITKSAAVFDANKLRWMNGLHLRSMPPEKLCGVLIRFWLDANVIQRPAEEIDVDVPTRAAAGVAQSASALRFWVFTSRATELLRGSIELAKDCVPLLQDILEYPLEETIESGDSDELLTPQGGFLDIATAVLERYRKGEIPFGDEIEPDPEMMVPNAPSLTSEDPFIEDWKAWVKGIGTQLGRKSKRLFHPIRLVMTGRMTGPDVGEIMRILGLAKGVVQVPYVPLSERMRILERVVKKLRTEREATTSSPSSPNAAR</sequence>
<evidence type="ECO:0000259" key="11">
    <source>
        <dbReference type="Pfam" id="PF00749"/>
    </source>
</evidence>
<dbReference type="STRING" id="280699.M1V774"/>
<dbReference type="KEGG" id="cme:CYME_CMS192C"/>
<dbReference type="Gene3D" id="3.40.50.620">
    <property type="entry name" value="HUPs"/>
    <property type="match status" value="1"/>
</dbReference>
<dbReference type="PRINTS" id="PR00987">
    <property type="entry name" value="TRNASYNTHGLU"/>
</dbReference>
<dbReference type="SUPFAM" id="SSF52374">
    <property type="entry name" value="Nucleotidylyl transferase"/>
    <property type="match status" value="1"/>
</dbReference>
<dbReference type="InterPro" id="IPR020751">
    <property type="entry name" value="aa-tRNA-synth_I_codon-bd_sub2"/>
</dbReference>
<dbReference type="Pfam" id="PF00749">
    <property type="entry name" value="tRNA-synt_1c"/>
    <property type="match status" value="1"/>
</dbReference>
<dbReference type="InterPro" id="IPR004527">
    <property type="entry name" value="Glu-tRNA-ligase_bac/mito"/>
</dbReference>
<dbReference type="AlphaFoldDB" id="M1V774"/>
<evidence type="ECO:0000256" key="1">
    <source>
        <dbReference type="ARBA" id="ARBA00004173"/>
    </source>
</evidence>
<organism evidence="13 14">
    <name type="scientific">Cyanidioschyzon merolae (strain NIES-3377 / 10D)</name>
    <name type="common">Unicellular red alga</name>
    <dbReference type="NCBI Taxonomy" id="280699"/>
    <lineage>
        <taxon>Eukaryota</taxon>
        <taxon>Rhodophyta</taxon>
        <taxon>Bangiophyceae</taxon>
        <taxon>Cyanidiales</taxon>
        <taxon>Cyanidiaceae</taxon>
        <taxon>Cyanidioschyzon</taxon>
    </lineage>
</organism>
<evidence type="ECO:0000256" key="5">
    <source>
        <dbReference type="ARBA" id="ARBA00022741"/>
    </source>
</evidence>
<keyword evidence="7 10" id="KW-0648">Protein biosynthesis</keyword>
<dbReference type="InterPro" id="IPR008925">
    <property type="entry name" value="aa_tRNA-synth_I_cd-bd_sf"/>
</dbReference>
<keyword evidence="6 10" id="KW-0067">ATP-binding</keyword>
<keyword evidence="4 10" id="KW-0436">Ligase</keyword>
<evidence type="ECO:0000256" key="7">
    <source>
        <dbReference type="ARBA" id="ARBA00022917"/>
    </source>
</evidence>
<evidence type="ECO:0000256" key="6">
    <source>
        <dbReference type="ARBA" id="ARBA00022840"/>
    </source>
</evidence>
<dbReference type="eggNOG" id="KOG1149">
    <property type="taxonomic scope" value="Eukaryota"/>
</dbReference>
<dbReference type="GO" id="GO:0008270">
    <property type="term" value="F:zinc ion binding"/>
    <property type="evidence" value="ECO:0007669"/>
    <property type="project" value="InterPro"/>
</dbReference>
<dbReference type="PANTHER" id="PTHR43311:SF2">
    <property type="entry name" value="GLUTAMATE--TRNA LIGASE, MITOCHONDRIAL-RELATED"/>
    <property type="match status" value="1"/>
</dbReference>
<dbReference type="GO" id="GO:0005739">
    <property type="term" value="C:mitochondrion"/>
    <property type="evidence" value="ECO:0007669"/>
    <property type="project" value="UniProtKB-SubCell"/>
</dbReference>
<keyword evidence="5 10" id="KW-0547">Nucleotide-binding</keyword>
<dbReference type="GO" id="GO:0006424">
    <property type="term" value="P:glutamyl-tRNA aminoacylation"/>
    <property type="evidence" value="ECO:0007669"/>
    <property type="project" value="InterPro"/>
</dbReference>
<dbReference type="EMBL" id="AP006501">
    <property type="protein sequence ID" value="BAM82810.1"/>
    <property type="molecule type" value="Genomic_DNA"/>
</dbReference>
<name>M1V774_CYAM1</name>
<dbReference type="GO" id="GO:0004818">
    <property type="term" value="F:glutamate-tRNA ligase activity"/>
    <property type="evidence" value="ECO:0007669"/>
    <property type="project" value="UniProtKB-EC"/>
</dbReference>
<protein>
    <recommendedName>
        <fullName evidence="3">glutamate--tRNA ligase</fullName>
        <ecNumber evidence="3">6.1.1.17</ecNumber>
    </recommendedName>
    <alternativeName>
        <fullName evidence="9">Glutamyl-tRNA synthetase</fullName>
    </alternativeName>
</protein>
<keyword evidence="8 10" id="KW-0030">Aminoacyl-tRNA synthetase</keyword>
<feature type="domain" description="Glutamyl/glutaminyl-tRNA synthetase class Ib catalytic" evidence="11">
    <location>
        <begin position="195"/>
        <end position="521"/>
    </location>
</feature>
<dbReference type="GO" id="GO:0000049">
    <property type="term" value="F:tRNA binding"/>
    <property type="evidence" value="ECO:0007669"/>
    <property type="project" value="InterPro"/>
</dbReference>
<evidence type="ECO:0000256" key="9">
    <source>
        <dbReference type="ARBA" id="ARBA00030865"/>
    </source>
</evidence>
<dbReference type="InterPro" id="IPR001412">
    <property type="entry name" value="aa-tRNA-synth_I_CS"/>
</dbReference>
<comment type="similarity">
    <text evidence="2">Belongs to the class-I aminoacyl-tRNA synthetase family. Glutamate--tRNA ligase type 1 subfamily.</text>
</comment>
<reference evidence="13 14" key="1">
    <citation type="journal article" date="2004" name="Nature">
        <title>Genome sequence of the ultrasmall unicellular red alga Cyanidioschyzon merolae 10D.</title>
        <authorList>
            <person name="Matsuzaki M."/>
            <person name="Misumi O."/>
            <person name="Shin-i T."/>
            <person name="Maruyama S."/>
            <person name="Takahara M."/>
            <person name="Miyagishima S."/>
            <person name="Mori T."/>
            <person name="Nishida K."/>
            <person name="Yagisawa F."/>
            <person name="Nishida K."/>
            <person name="Yoshida Y."/>
            <person name="Nishimura Y."/>
            <person name="Nakao S."/>
            <person name="Kobayashi T."/>
            <person name="Momoyama Y."/>
            <person name="Higashiyama T."/>
            <person name="Minoda A."/>
            <person name="Sano M."/>
            <person name="Nomoto H."/>
            <person name="Oishi K."/>
            <person name="Hayashi H."/>
            <person name="Ohta F."/>
            <person name="Nishizaka S."/>
            <person name="Haga S."/>
            <person name="Miura S."/>
            <person name="Morishita T."/>
            <person name="Kabeya Y."/>
            <person name="Terasawa K."/>
            <person name="Suzuki Y."/>
            <person name="Ishii Y."/>
            <person name="Asakawa S."/>
            <person name="Takano H."/>
            <person name="Ohta N."/>
            <person name="Kuroiwa H."/>
            <person name="Tanaka K."/>
            <person name="Shimizu N."/>
            <person name="Sugano S."/>
            <person name="Sato N."/>
            <person name="Nozaki H."/>
            <person name="Ogasawara N."/>
            <person name="Kohara Y."/>
            <person name="Kuroiwa T."/>
        </authorList>
    </citation>
    <scope>NUCLEOTIDE SEQUENCE [LARGE SCALE GENOMIC DNA]</scope>
    <source>
        <strain evidence="13 14">10D</strain>
    </source>
</reference>
<dbReference type="PANTHER" id="PTHR43311">
    <property type="entry name" value="GLUTAMATE--TRNA LIGASE"/>
    <property type="match status" value="1"/>
</dbReference>
<evidence type="ECO:0000256" key="3">
    <source>
        <dbReference type="ARBA" id="ARBA00012835"/>
    </source>
</evidence>
<accession>M1V774</accession>
<dbReference type="EC" id="6.1.1.17" evidence="3"/>
<dbReference type="NCBIfam" id="TIGR00464">
    <property type="entry name" value="gltX_bact"/>
    <property type="match status" value="1"/>
</dbReference>
<evidence type="ECO:0000313" key="14">
    <source>
        <dbReference type="Proteomes" id="UP000007014"/>
    </source>
</evidence>
<dbReference type="HOGENOM" id="CLU_015768_6_1_1"/>
<proteinExistence type="inferred from homology"/>
<evidence type="ECO:0000256" key="2">
    <source>
        <dbReference type="ARBA" id="ARBA00007894"/>
    </source>
</evidence>
<dbReference type="GeneID" id="16997617"/>
<dbReference type="HAMAP" id="MF_00022">
    <property type="entry name" value="Glu_tRNA_synth_type1"/>
    <property type="match status" value="1"/>
</dbReference>